<keyword evidence="1" id="KW-0472">Membrane</keyword>
<accession>A0A501XFP0</accession>
<evidence type="ECO:0000313" key="3">
    <source>
        <dbReference type="Proteomes" id="UP000319897"/>
    </source>
</evidence>
<feature type="transmembrane region" description="Helical" evidence="1">
    <location>
        <begin position="28"/>
        <end position="47"/>
    </location>
</feature>
<proteinExistence type="predicted"/>
<gene>
    <name evidence="2" type="ORF">FJQ54_13065</name>
</gene>
<dbReference type="EMBL" id="VFSU01000030">
    <property type="protein sequence ID" value="TPE59421.1"/>
    <property type="molecule type" value="Genomic_DNA"/>
</dbReference>
<dbReference type="AlphaFoldDB" id="A0A501XFP0"/>
<dbReference type="RefSeq" id="WP_140928868.1">
    <property type="nucleotide sequence ID" value="NZ_VFSU01000030.1"/>
</dbReference>
<dbReference type="Proteomes" id="UP000319897">
    <property type="component" value="Unassembled WGS sequence"/>
</dbReference>
<feature type="transmembrane region" description="Helical" evidence="1">
    <location>
        <begin position="91"/>
        <end position="109"/>
    </location>
</feature>
<reference evidence="2 3" key="1">
    <citation type="submission" date="2019-06" db="EMBL/GenBank/DDBJ databases">
        <authorList>
            <person name="Lee I."/>
            <person name="Jang G.I."/>
            <person name="Hwang C.Y."/>
        </authorList>
    </citation>
    <scope>NUCLEOTIDE SEQUENCE [LARGE SCALE GENOMIC DNA]</scope>
    <source>
        <strain evidence="2 3">PAMC 28131</strain>
    </source>
</reference>
<comment type="caution">
    <text evidence="2">The sequence shown here is derived from an EMBL/GenBank/DDBJ whole genome shotgun (WGS) entry which is preliminary data.</text>
</comment>
<evidence type="ECO:0000313" key="2">
    <source>
        <dbReference type="EMBL" id="TPE59421.1"/>
    </source>
</evidence>
<keyword evidence="3" id="KW-1185">Reference proteome</keyword>
<sequence>MAGTLVALLTWFAAHFRTIILSIFISKLIMIATYVTLVTLSLPWVVNKLGIDTIYGRLTVFTVPDLLNGLMSDITNPHIAWAINYFELHYLVGWVGQAAMVVFFFRFYLSLLRAAA</sequence>
<protein>
    <submittedName>
        <fullName evidence="2">Uncharacterized protein</fullName>
    </submittedName>
</protein>
<organism evidence="2 3">
    <name type="scientific">Sandaracinobacter neustonicus</name>
    <dbReference type="NCBI Taxonomy" id="1715348"/>
    <lineage>
        <taxon>Bacteria</taxon>
        <taxon>Pseudomonadati</taxon>
        <taxon>Pseudomonadota</taxon>
        <taxon>Alphaproteobacteria</taxon>
        <taxon>Sphingomonadales</taxon>
        <taxon>Sphingosinicellaceae</taxon>
        <taxon>Sandaracinobacter</taxon>
    </lineage>
</organism>
<name>A0A501XFP0_9SPHN</name>
<keyword evidence="1" id="KW-0812">Transmembrane</keyword>
<keyword evidence="1" id="KW-1133">Transmembrane helix</keyword>
<evidence type="ECO:0000256" key="1">
    <source>
        <dbReference type="SAM" id="Phobius"/>
    </source>
</evidence>